<keyword evidence="7" id="KW-0256">Endoplasmic reticulum</keyword>
<organism evidence="9 10">
    <name type="scientific">Monosporascus cannonballus</name>
    <dbReference type="NCBI Taxonomy" id="155416"/>
    <lineage>
        <taxon>Eukaryota</taxon>
        <taxon>Fungi</taxon>
        <taxon>Dikarya</taxon>
        <taxon>Ascomycota</taxon>
        <taxon>Pezizomycotina</taxon>
        <taxon>Sordariomycetes</taxon>
        <taxon>Xylariomycetidae</taxon>
        <taxon>Xylariales</taxon>
        <taxon>Xylariales incertae sedis</taxon>
        <taxon>Monosporascus</taxon>
    </lineage>
</organism>
<keyword evidence="10" id="KW-1185">Reference proteome</keyword>
<comment type="function">
    <text evidence="1 7">Involved in the import of GDP-mannose from the cytoplasm into the Golgi lumen.</text>
</comment>
<feature type="compositionally biased region" description="Basic and acidic residues" evidence="8">
    <location>
        <begin position="17"/>
        <end position="30"/>
    </location>
</feature>
<keyword evidence="7" id="KW-0333">Golgi apparatus</keyword>
<feature type="transmembrane region" description="Helical" evidence="7">
    <location>
        <begin position="224"/>
        <end position="246"/>
    </location>
</feature>
<evidence type="ECO:0000256" key="6">
    <source>
        <dbReference type="ARBA" id="ARBA00023136"/>
    </source>
</evidence>
<evidence type="ECO:0000313" key="10">
    <source>
        <dbReference type="Proteomes" id="UP000294003"/>
    </source>
</evidence>
<evidence type="ECO:0000256" key="5">
    <source>
        <dbReference type="ARBA" id="ARBA00022989"/>
    </source>
</evidence>
<evidence type="ECO:0000256" key="1">
    <source>
        <dbReference type="ARBA" id="ARBA00003420"/>
    </source>
</evidence>
<feature type="transmembrane region" description="Helical" evidence="7">
    <location>
        <begin position="258"/>
        <end position="279"/>
    </location>
</feature>
<evidence type="ECO:0000313" key="9">
    <source>
        <dbReference type="EMBL" id="RYO76912.1"/>
    </source>
</evidence>
<comment type="subunit">
    <text evidence="3 7">Homooligomer.</text>
</comment>
<feature type="transmembrane region" description="Helical" evidence="7">
    <location>
        <begin position="291"/>
        <end position="312"/>
    </location>
</feature>
<keyword evidence="7" id="KW-0813">Transport</keyword>
<keyword evidence="7" id="KW-0968">Cytoplasmic vesicle</keyword>
<keyword evidence="4 7" id="KW-0812">Transmembrane</keyword>
<accession>A0ABY0GW16</accession>
<comment type="subcellular location">
    <subcellularLocation>
        <location evidence="7">Golgi apparatus membrane</location>
        <topology evidence="7">Multi-pass membrane protein</topology>
    </subcellularLocation>
    <subcellularLocation>
        <location evidence="7">Cytoplasmic vesicle membrane</location>
        <topology evidence="7">Multi-pass membrane protein</topology>
    </subcellularLocation>
    <subcellularLocation>
        <location evidence="7">Endoplasmic reticulum membrane</location>
        <topology evidence="7">Multi-pass membrane protein</topology>
    </subcellularLocation>
</comment>
<name>A0ABY0GW16_9PEZI</name>
<reference evidence="9 10" key="1">
    <citation type="submission" date="2018-06" db="EMBL/GenBank/DDBJ databases">
        <title>Complete Genomes of Monosporascus.</title>
        <authorList>
            <person name="Robinson A.J."/>
            <person name="Natvig D.O."/>
        </authorList>
    </citation>
    <scope>NUCLEOTIDE SEQUENCE [LARGE SCALE GENOMIC DNA]</scope>
    <source>
        <strain evidence="9 10">CBS 609.92</strain>
    </source>
</reference>
<feature type="transmembrane region" description="Helical" evidence="7">
    <location>
        <begin position="164"/>
        <end position="184"/>
    </location>
</feature>
<keyword evidence="6 7" id="KW-0472">Membrane</keyword>
<dbReference type="EMBL" id="QJNS01000528">
    <property type="protein sequence ID" value="RYO76912.1"/>
    <property type="molecule type" value="Genomic_DNA"/>
</dbReference>
<keyword evidence="7" id="KW-0762">Sugar transport</keyword>
<gene>
    <name evidence="9" type="ORF">DL762_009613</name>
</gene>
<dbReference type="PANTHER" id="PTHR11132">
    <property type="entry name" value="SOLUTE CARRIER FAMILY 35"/>
    <property type="match status" value="1"/>
</dbReference>
<comment type="caution">
    <text evidence="9">The sequence shown here is derived from an EMBL/GenBank/DDBJ whole genome shotgun (WGS) entry which is preliminary data.</text>
</comment>
<proteinExistence type="inferred from homology"/>
<comment type="similarity">
    <text evidence="2 7">Belongs to the TPT transporter family. SLC35D subfamily.</text>
</comment>
<keyword evidence="5 7" id="KW-1133">Transmembrane helix</keyword>
<dbReference type="InterPro" id="IPR050186">
    <property type="entry name" value="TPT_transporter"/>
</dbReference>
<protein>
    <recommendedName>
        <fullName evidence="7">GDP-mannose transporter</fullName>
        <shortName evidence="7">GMT</shortName>
    </recommendedName>
</protein>
<evidence type="ECO:0000256" key="3">
    <source>
        <dbReference type="ARBA" id="ARBA00011182"/>
    </source>
</evidence>
<feature type="transmembrane region" description="Helical" evidence="7">
    <location>
        <begin position="191"/>
        <end position="209"/>
    </location>
</feature>
<feature type="compositionally biased region" description="Acidic residues" evidence="8">
    <location>
        <begin position="45"/>
        <end position="66"/>
    </location>
</feature>
<evidence type="ECO:0000256" key="2">
    <source>
        <dbReference type="ARBA" id="ARBA00010425"/>
    </source>
</evidence>
<evidence type="ECO:0000256" key="7">
    <source>
        <dbReference type="RuleBase" id="RU367097"/>
    </source>
</evidence>
<feature type="region of interest" description="Disordered" evidence="8">
    <location>
        <begin position="1"/>
        <end position="73"/>
    </location>
</feature>
<evidence type="ECO:0000256" key="8">
    <source>
        <dbReference type="SAM" id="MobiDB-lite"/>
    </source>
</evidence>
<evidence type="ECO:0000256" key="4">
    <source>
        <dbReference type="ARBA" id="ARBA00022692"/>
    </source>
</evidence>
<sequence>MATSRGSGETLDSIELVQRDAQDGNERTGSYDDVDNGRISQNTVVDDDNATDGNEDESLLEKDEDQQASQPAQPRANMCSAIIWMVVFTNKTIFSFQPLKLAQLTFAAFHFYVTWLTLYILSRPSYAFFPPHRTAIKEIIPISIAMSLNVILPNLSLAYSSVTFYQVARILLTPIVALMNYVLYNETLPRNAILALIPACVGVGIVSYYDSLPAGDERIQPTSGLGVIFAFTGIVASSLYTVWISSYRRKLQMTSMQLLYNQAPASAFLLLYVIPFVDVFPNWNEVPVSKWVLILASGLFASLINISQFFVIAQTGPVSSTVHYLRRNAAVLPAPAVVSLLLITSSTAAITGAIITTIAVALCMLPRHKPKINRDLAQI</sequence>
<dbReference type="Proteomes" id="UP000294003">
    <property type="component" value="Unassembled WGS sequence"/>
</dbReference>
<feature type="transmembrane region" description="Helical" evidence="7">
    <location>
        <begin position="102"/>
        <end position="122"/>
    </location>
</feature>